<organism evidence="2 3">
    <name type="scientific">Tetragenococcus muriaticus PMC-11-5</name>
    <dbReference type="NCBI Taxonomy" id="1302649"/>
    <lineage>
        <taxon>Bacteria</taxon>
        <taxon>Bacillati</taxon>
        <taxon>Bacillota</taxon>
        <taxon>Bacilli</taxon>
        <taxon>Lactobacillales</taxon>
        <taxon>Enterococcaceae</taxon>
        <taxon>Tetragenococcus</taxon>
    </lineage>
</organism>
<evidence type="ECO:0000313" key="3">
    <source>
        <dbReference type="Proteomes" id="UP000029380"/>
    </source>
</evidence>
<dbReference type="RefSeq" id="WP_269318386.1">
    <property type="nucleotide sequence ID" value="NZ_JPVU01000175.1"/>
</dbReference>
<feature type="domain" description="Enhanced intracellular survival protein" evidence="1">
    <location>
        <begin position="27"/>
        <end position="69"/>
    </location>
</feature>
<sequence>MKEFFIHDKPVAQAIVRPEMMARIVDVQTFLQKYPLKNLKESFAITVENDPYAPWNEGTFELKKTEQLQIQKVTSTSLPELKT</sequence>
<accession>A0A091BZD6</accession>
<dbReference type="AlphaFoldDB" id="A0A091BZD6"/>
<name>A0A091BZD6_9ENTE</name>
<dbReference type="EMBL" id="JPVU01000175">
    <property type="protein sequence ID" value="KFN90936.1"/>
    <property type="molecule type" value="Genomic_DNA"/>
</dbReference>
<evidence type="ECO:0000259" key="1">
    <source>
        <dbReference type="Pfam" id="PF13530"/>
    </source>
</evidence>
<dbReference type="Gene3D" id="3.30.1050.10">
    <property type="entry name" value="SCP2 sterol-binding domain"/>
    <property type="match status" value="1"/>
</dbReference>
<dbReference type="PATRIC" id="fig|1302649.3.peg.1660"/>
<proteinExistence type="predicted"/>
<evidence type="ECO:0000313" key="2">
    <source>
        <dbReference type="EMBL" id="KFN90936.1"/>
    </source>
</evidence>
<dbReference type="Proteomes" id="UP000029380">
    <property type="component" value="Unassembled WGS sequence"/>
</dbReference>
<dbReference type="Pfam" id="PF13530">
    <property type="entry name" value="SCP2_2"/>
    <property type="match status" value="1"/>
</dbReference>
<dbReference type="SUPFAM" id="SSF55718">
    <property type="entry name" value="SCP-like"/>
    <property type="match status" value="1"/>
</dbReference>
<dbReference type="InterPro" id="IPR025559">
    <property type="entry name" value="Eis_dom"/>
</dbReference>
<protein>
    <recommendedName>
        <fullName evidence="1">Enhanced intracellular survival protein domain-containing protein</fullName>
    </recommendedName>
</protein>
<dbReference type="InterPro" id="IPR036527">
    <property type="entry name" value="SCP2_sterol-bd_dom_sf"/>
</dbReference>
<reference evidence="2 3" key="1">
    <citation type="submission" date="2014-08" db="EMBL/GenBank/DDBJ databases">
        <title>Genome sequence of Tetragenococcus muriaticus.</title>
        <authorList>
            <person name="Chuea-nongthon C."/>
            <person name="Rodtong S."/>
            <person name="Yongsawatdigul J."/>
            <person name="Steele J.L."/>
            <person name="Liu X.-y."/>
            <person name="Speers J."/>
            <person name="Glasner J.D."/>
            <person name="Neeno-Eckwall E.C."/>
        </authorList>
    </citation>
    <scope>NUCLEOTIDE SEQUENCE [LARGE SCALE GENOMIC DNA]</scope>
    <source>
        <strain evidence="2 3">PMC-11-5</strain>
    </source>
</reference>
<comment type="caution">
    <text evidence="2">The sequence shown here is derived from an EMBL/GenBank/DDBJ whole genome shotgun (WGS) entry which is preliminary data.</text>
</comment>
<gene>
    <name evidence="2" type="ORF">TMUPMC115_1657</name>
</gene>